<dbReference type="Pfam" id="PF00501">
    <property type="entry name" value="AMP-binding"/>
    <property type="match status" value="1"/>
</dbReference>
<dbReference type="PROSITE" id="PS00455">
    <property type="entry name" value="AMP_BINDING"/>
    <property type="match status" value="1"/>
</dbReference>
<evidence type="ECO:0000259" key="3">
    <source>
        <dbReference type="Pfam" id="PF00501"/>
    </source>
</evidence>
<sequence length="516" mass="55575">MTTLVQTTPLALHEVAREFGDELAISAGETRLSWAQLLDAVRDAAGALIARGIERGDRVAIWAPNTWHWVVAALGAHYAGAALVPLNTRYVADEAVDVLTRVRAKALFVTGPFLGRDRLAELRAVAPELAIDTVVVLPGDASGEPGGDALAWAELPGFAAQITAAQITERGESVGPEDISDIMFTSGTTGRSKGTLIAHRQALSVVRAWVERSTLRSGDRYLVIPPFFHNFGYKAAMLACLVTGATIVPQASFDVPETMRLVREQRITVLTGPPTIYQSILDHPRRAEFDLSSLRVAVTGAATVPVVLIERMRGELEFDVVVTAYGLSEAAGFGTMCRPDDDPETIATTSGAAIAGFELRIGDHGEVLLRGPNVMLGYLDDPENTAKAIDADGWLHTGDVGILDERGYLTITDRLKDMYISGGFNVYPAEVEQVLARLDGVAESAVVGVPDERMGEVGKAYVVRRPGATLTEQDVIAHARTGLANFKVPRYVEFRDALPYSAAGKVLKRHLREEIS</sequence>
<evidence type="ECO:0000256" key="1">
    <source>
        <dbReference type="ARBA" id="ARBA00006432"/>
    </source>
</evidence>
<dbReference type="GO" id="GO:0006631">
    <property type="term" value="P:fatty acid metabolic process"/>
    <property type="evidence" value="ECO:0007669"/>
    <property type="project" value="TreeGrafter"/>
</dbReference>
<dbReference type="NCBIfam" id="NF005801">
    <property type="entry name" value="PRK07656.1"/>
    <property type="match status" value="1"/>
</dbReference>
<dbReference type="InterPro" id="IPR000873">
    <property type="entry name" value="AMP-dep_synth/lig_dom"/>
</dbReference>
<evidence type="ECO:0000256" key="2">
    <source>
        <dbReference type="ARBA" id="ARBA00022598"/>
    </source>
</evidence>
<dbReference type="Proteomes" id="UP001139157">
    <property type="component" value="Unassembled WGS sequence"/>
</dbReference>
<comment type="caution">
    <text evidence="5">The sequence shown here is derived from an EMBL/GenBank/DDBJ whole genome shotgun (WGS) entry which is preliminary data.</text>
</comment>
<keyword evidence="2 5" id="KW-0436">Ligase</keyword>
<dbReference type="Gene3D" id="3.40.50.12780">
    <property type="entry name" value="N-terminal domain of ligase-like"/>
    <property type="match status" value="1"/>
</dbReference>
<dbReference type="AlphaFoldDB" id="A0A9X2E3B4"/>
<dbReference type="EMBL" id="JAMRXG010000002">
    <property type="protein sequence ID" value="MCM6772880.1"/>
    <property type="molecule type" value="Genomic_DNA"/>
</dbReference>
<accession>A0A9X2E3B4</accession>
<dbReference type="InterPro" id="IPR042099">
    <property type="entry name" value="ANL_N_sf"/>
</dbReference>
<dbReference type="SUPFAM" id="SSF56801">
    <property type="entry name" value="Acetyl-CoA synthetase-like"/>
    <property type="match status" value="1"/>
</dbReference>
<gene>
    <name evidence="5" type="ORF">NDR86_05265</name>
</gene>
<dbReference type="Pfam" id="PF13193">
    <property type="entry name" value="AMP-binding_C"/>
    <property type="match status" value="1"/>
</dbReference>
<name>A0A9X2E3B4_9NOCA</name>
<protein>
    <submittedName>
        <fullName evidence="5">FadD3 family acyl-CoA ligase</fullName>
    </submittedName>
</protein>
<dbReference type="GO" id="GO:0031956">
    <property type="term" value="F:medium-chain fatty acid-CoA ligase activity"/>
    <property type="evidence" value="ECO:0007669"/>
    <property type="project" value="TreeGrafter"/>
</dbReference>
<evidence type="ECO:0000259" key="4">
    <source>
        <dbReference type="Pfam" id="PF13193"/>
    </source>
</evidence>
<feature type="domain" description="AMP-dependent synthetase/ligase" evidence="3">
    <location>
        <begin position="13"/>
        <end position="379"/>
    </location>
</feature>
<organism evidence="5 6">
    <name type="scientific">Nocardia pulmonis</name>
    <dbReference type="NCBI Taxonomy" id="2951408"/>
    <lineage>
        <taxon>Bacteria</taxon>
        <taxon>Bacillati</taxon>
        <taxon>Actinomycetota</taxon>
        <taxon>Actinomycetes</taxon>
        <taxon>Mycobacteriales</taxon>
        <taxon>Nocardiaceae</taxon>
        <taxon>Nocardia</taxon>
    </lineage>
</organism>
<dbReference type="PANTHER" id="PTHR43201:SF5">
    <property type="entry name" value="MEDIUM-CHAIN ACYL-COA LIGASE ACSF2, MITOCHONDRIAL"/>
    <property type="match status" value="1"/>
</dbReference>
<dbReference type="InterPro" id="IPR045851">
    <property type="entry name" value="AMP-bd_C_sf"/>
</dbReference>
<evidence type="ECO:0000313" key="6">
    <source>
        <dbReference type="Proteomes" id="UP001139157"/>
    </source>
</evidence>
<feature type="domain" description="AMP-binding enzyme C-terminal" evidence="4">
    <location>
        <begin position="430"/>
        <end position="505"/>
    </location>
</feature>
<dbReference type="InterPro" id="IPR025110">
    <property type="entry name" value="AMP-bd_C"/>
</dbReference>
<dbReference type="RefSeq" id="WP_251909884.1">
    <property type="nucleotide sequence ID" value="NZ_JAMRXG010000002.1"/>
</dbReference>
<keyword evidence="6" id="KW-1185">Reference proteome</keyword>
<dbReference type="InterPro" id="IPR020845">
    <property type="entry name" value="AMP-binding_CS"/>
</dbReference>
<dbReference type="Gene3D" id="3.30.300.30">
    <property type="match status" value="1"/>
</dbReference>
<dbReference type="PANTHER" id="PTHR43201">
    <property type="entry name" value="ACYL-COA SYNTHETASE"/>
    <property type="match status" value="1"/>
</dbReference>
<dbReference type="FunFam" id="3.30.300.30:FF:000008">
    <property type="entry name" value="2,3-dihydroxybenzoate-AMP ligase"/>
    <property type="match status" value="1"/>
</dbReference>
<proteinExistence type="inferred from homology"/>
<comment type="similarity">
    <text evidence="1">Belongs to the ATP-dependent AMP-binding enzyme family.</text>
</comment>
<evidence type="ECO:0000313" key="5">
    <source>
        <dbReference type="EMBL" id="MCM6772880.1"/>
    </source>
</evidence>
<reference evidence="5" key="1">
    <citation type="submission" date="2022-06" db="EMBL/GenBank/DDBJ databases">
        <title>Novel species in genus nocardia.</title>
        <authorList>
            <person name="Li F."/>
        </authorList>
    </citation>
    <scope>NUCLEOTIDE SEQUENCE</scope>
    <source>
        <strain evidence="5">CDC141</strain>
    </source>
</reference>